<protein>
    <submittedName>
        <fullName evidence="2">Uncharacterized protein</fullName>
    </submittedName>
</protein>
<dbReference type="EMBL" id="JELW01000002">
    <property type="protein sequence ID" value="EXV04245.1"/>
    <property type="molecule type" value="Genomic_DNA"/>
</dbReference>
<dbReference type="AlphaFoldDB" id="A0A0A1V306"/>
<name>A0A0A1V306_9HYPO</name>
<evidence type="ECO:0000313" key="3">
    <source>
        <dbReference type="Proteomes" id="UP000030151"/>
    </source>
</evidence>
<reference evidence="2 3" key="1">
    <citation type="submission" date="2014-02" db="EMBL/GenBank/DDBJ databases">
        <title>The genome sequence of the entomopathogenic fungus Metarhizium robertsii ARSEF 2575.</title>
        <authorList>
            <person name="Giuliano Garisto Donzelli B."/>
            <person name="Roe B.A."/>
            <person name="Macmil S.L."/>
            <person name="Krasnoff S.B."/>
            <person name="Gibson D.M."/>
        </authorList>
    </citation>
    <scope>NUCLEOTIDE SEQUENCE [LARGE SCALE GENOMIC DNA]</scope>
    <source>
        <strain evidence="2 3">ARSEF 2575</strain>
    </source>
</reference>
<feature type="chain" id="PRO_5001981100" evidence="1">
    <location>
        <begin position="29"/>
        <end position="143"/>
    </location>
</feature>
<organism evidence="2 3">
    <name type="scientific">Metarhizium robertsii</name>
    <dbReference type="NCBI Taxonomy" id="568076"/>
    <lineage>
        <taxon>Eukaryota</taxon>
        <taxon>Fungi</taxon>
        <taxon>Dikarya</taxon>
        <taxon>Ascomycota</taxon>
        <taxon>Pezizomycotina</taxon>
        <taxon>Sordariomycetes</taxon>
        <taxon>Hypocreomycetidae</taxon>
        <taxon>Hypocreales</taxon>
        <taxon>Clavicipitaceae</taxon>
        <taxon>Metarhizium</taxon>
    </lineage>
</organism>
<keyword evidence="1" id="KW-0732">Signal</keyword>
<sequence>MTLLSSQRRAVGFTQLAFLLSHFGSASARAPSRPRESDIDAPLASAPTPIGFTKQKVPQGNIKTVSAATLTGFQTSHSWNMTIPVFQYLNQSAHIIGPQHGLIYKHVSAKLTWYAKDVGHSEQNYYVVTINRECLDIQVRALP</sequence>
<gene>
    <name evidence="2" type="ORF">X797_001918</name>
</gene>
<dbReference type="HOGENOM" id="CLU_1806645_0_0_1"/>
<feature type="signal peptide" evidence="1">
    <location>
        <begin position="1"/>
        <end position="28"/>
    </location>
</feature>
<dbReference type="Proteomes" id="UP000030151">
    <property type="component" value="Unassembled WGS sequence"/>
</dbReference>
<evidence type="ECO:0000313" key="2">
    <source>
        <dbReference type="EMBL" id="EXV04245.1"/>
    </source>
</evidence>
<evidence type="ECO:0000256" key="1">
    <source>
        <dbReference type="SAM" id="SignalP"/>
    </source>
</evidence>
<accession>A0A0A1V306</accession>
<proteinExistence type="predicted"/>
<comment type="caution">
    <text evidence="2">The sequence shown here is derived from an EMBL/GenBank/DDBJ whole genome shotgun (WGS) entry which is preliminary data.</text>
</comment>